<keyword evidence="2" id="KW-1185">Reference proteome</keyword>
<dbReference type="EMBL" id="SKFH01000022">
    <property type="protein sequence ID" value="TCZ69335.1"/>
    <property type="molecule type" value="Genomic_DNA"/>
</dbReference>
<protein>
    <submittedName>
        <fullName evidence="1">DUF4249 domain-containing protein</fullName>
    </submittedName>
</protein>
<name>A0A4R4DZ41_9BACT</name>
<evidence type="ECO:0000313" key="2">
    <source>
        <dbReference type="Proteomes" id="UP000295164"/>
    </source>
</evidence>
<proteinExistence type="predicted"/>
<comment type="caution">
    <text evidence="1">The sequence shown here is derived from an EMBL/GenBank/DDBJ whole genome shotgun (WGS) entry which is preliminary data.</text>
</comment>
<dbReference type="AlphaFoldDB" id="A0A4R4DZ41"/>
<dbReference type="InterPro" id="IPR025345">
    <property type="entry name" value="DUF4249"/>
</dbReference>
<dbReference type="OrthoDB" id="647456at2"/>
<organism evidence="1 2">
    <name type="scientific">Flaviaesturariibacter aridisoli</name>
    <dbReference type="NCBI Taxonomy" id="2545761"/>
    <lineage>
        <taxon>Bacteria</taxon>
        <taxon>Pseudomonadati</taxon>
        <taxon>Bacteroidota</taxon>
        <taxon>Chitinophagia</taxon>
        <taxon>Chitinophagales</taxon>
        <taxon>Chitinophagaceae</taxon>
        <taxon>Flaviaestuariibacter</taxon>
    </lineage>
</organism>
<reference evidence="1 2" key="1">
    <citation type="submission" date="2019-03" db="EMBL/GenBank/DDBJ databases">
        <authorList>
            <person name="Kim M.K.M."/>
        </authorList>
    </citation>
    <scope>NUCLEOTIDE SEQUENCE [LARGE SCALE GENOMIC DNA]</scope>
    <source>
        <strain evidence="1 2">17J68-15</strain>
    </source>
</reference>
<dbReference type="Pfam" id="PF14054">
    <property type="entry name" value="DUF4249"/>
    <property type="match status" value="1"/>
</dbReference>
<dbReference type="Proteomes" id="UP000295164">
    <property type="component" value="Unassembled WGS sequence"/>
</dbReference>
<gene>
    <name evidence="1" type="ORF">E0486_12535</name>
</gene>
<evidence type="ECO:0000313" key="1">
    <source>
        <dbReference type="EMBL" id="TCZ69335.1"/>
    </source>
</evidence>
<sequence>MPMASVPFYWRKPLTIRGSRFTITFVPMKHCFLLLLTITALAGCERDIDVPVAEVAPKLVVEATIENGQPPLVILSRSLAYFSTLSIDQLANSFVHGAQVEMSNGAVTHRLKEYTVPAGNSGYFVSFYTLDSSNLATAFLGSLQTDYQLRIVAEGATYTAQTRIPAVTKRIDSTWWRLNPRDTSDGKVEVMVKVTDPRGYGDYVRYWTRRNSEPLRPGRNSVFDDLVIDGTTYDLPIDPGIDRGGTNNGFDERSFKRGDTVTLKLANIDKATYDFWRTMEYTYQSVGNPFASPTRVLGNISNGALGYFGGYAAQYRTIIVPR</sequence>
<accession>A0A4R4DZ41</accession>